<sequence length="255" mass="28537">MPMHNAADRVEAGVRSVLGQSLAAWELLVVDDASTDDSVARVEALAAGDARVRVLRLERNGGPAVARNAGIREARGRYIAFLDSDDAWEPEKLSRQVALMERGAVFSFTAMERFDEQGNRLAVAGVPERVGYEELLKTNYIGCSTAMYDTRFFGKVEMPLIDRRQDYGLWLRLLKRVEFAYGLNEPLVRYTVRSGSVSSNKLTTAGYTWRVYRELEGLSRVRSAYCLAHQTGRAAVRNQLPRVARRLGWLHPVGG</sequence>
<name>A0A0G3G0S1_9GAMM</name>
<gene>
    <name evidence="2" type="ORF">TVD_05170</name>
</gene>
<dbReference type="SUPFAM" id="SSF53448">
    <property type="entry name" value="Nucleotide-diphospho-sugar transferases"/>
    <property type="match status" value="1"/>
</dbReference>
<dbReference type="PATRIC" id="fig|106634.4.peg.1054"/>
<feature type="domain" description="Glycosyltransferase 2-like" evidence="1">
    <location>
        <begin position="1"/>
        <end position="120"/>
    </location>
</feature>
<dbReference type="KEGG" id="tvr:TVD_05170"/>
<organism evidence="2 3">
    <name type="scientific">Thioalkalivibrio versutus</name>
    <dbReference type="NCBI Taxonomy" id="106634"/>
    <lineage>
        <taxon>Bacteria</taxon>
        <taxon>Pseudomonadati</taxon>
        <taxon>Pseudomonadota</taxon>
        <taxon>Gammaproteobacteria</taxon>
        <taxon>Chromatiales</taxon>
        <taxon>Ectothiorhodospiraceae</taxon>
        <taxon>Thioalkalivibrio</taxon>
    </lineage>
</organism>
<evidence type="ECO:0000313" key="3">
    <source>
        <dbReference type="Proteomes" id="UP000064201"/>
    </source>
</evidence>
<dbReference type="EMBL" id="CP011367">
    <property type="protein sequence ID" value="AKJ94795.1"/>
    <property type="molecule type" value="Genomic_DNA"/>
</dbReference>
<keyword evidence="3" id="KW-1185">Reference proteome</keyword>
<protein>
    <submittedName>
        <fullName evidence="2">Glycosyl transferase</fullName>
    </submittedName>
</protein>
<dbReference type="Pfam" id="PF00535">
    <property type="entry name" value="Glycos_transf_2"/>
    <property type="match status" value="1"/>
</dbReference>
<evidence type="ECO:0000259" key="1">
    <source>
        <dbReference type="Pfam" id="PF00535"/>
    </source>
</evidence>
<dbReference type="Proteomes" id="UP000064201">
    <property type="component" value="Chromosome"/>
</dbReference>
<dbReference type="OrthoDB" id="5782309at2"/>
<dbReference type="STRING" id="106634.TVD_05170"/>
<dbReference type="PANTHER" id="PTHR43685">
    <property type="entry name" value="GLYCOSYLTRANSFERASE"/>
    <property type="match status" value="1"/>
</dbReference>
<accession>A0A0G3G0S1</accession>
<dbReference type="Gene3D" id="3.90.550.10">
    <property type="entry name" value="Spore Coat Polysaccharide Biosynthesis Protein SpsA, Chain A"/>
    <property type="match status" value="1"/>
</dbReference>
<proteinExistence type="predicted"/>
<keyword evidence="2" id="KW-0808">Transferase</keyword>
<dbReference type="InterPro" id="IPR050834">
    <property type="entry name" value="Glycosyltransf_2"/>
</dbReference>
<dbReference type="InterPro" id="IPR001173">
    <property type="entry name" value="Glyco_trans_2-like"/>
</dbReference>
<dbReference type="AlphaFoldDB" id="A0A0G3G0S1"/>
<dbReference type="CDD" id="cd00761">
    <property type="entry name" value="Glyco_tranf_GTA_type"/>
    <property type="match status" value="1"/>
</dbReference>
<dbReference type="GO" id="GO:0016740">
    <property type="term" value="F:transferase activity"/>
    <property type="evidence" value="ECO:0007669"/>
    <property type="project" value="UniProtKB-KW"/>
</dbReference>
<evidence type="ECO:0000313" key="2">
    <source>
        <dbReference type="EMBL" id="AKJ94795.1"/>
    </source>
</evidence>
<reference evidence="2 3" key="1">
    <citation type="submission" date="2015-04" db="EMBL/GenBank/DDBJ databases">
        <title>Complete Sequence for the Genome of the Thioalkalivibrio versutus D301.</title>
        <authorList>
            <person name="Mu T."/>
            <person name="Zhou J."/>
            <person name="Xu X."/>
        </authorList>
    </citation>
    <scope>NUCLEOTIDE SEQUENCE [LARGE SCALE GENOMIC DNA]</scope>
    <source>
        <strain evidence="2 3">D301</strain>
    </source>
</reference>
<dbReference type="InterPro" id="IPR029044">
    <property type="entry name" value="Nucleotide-diphossugar_trans"/>
</dbReference>
<dbReference type="RefSeq" id="WP_047250984.1">
    <property type="nucleotide sequence ID" value="NZ_CP011367.1"/>
</dbReference>
<dbReference type="PANTHER" id="PTHR43685:SF2">
    <property type="entry name" value="GLYCOSYLTRANSFERASE 2-LIKE DOMAIN-CONTAINING PROTEIN"/>
    <property type="match status" value="1"/>
</dbReference>